<evidence type="ECO:0000256" key="5">
    <source>
        <dbReference type="ARBA" id="ARBA00023242"/>
    </source>
</evidence>
<reference evidence="9" key="1">
    <citation type="journal article" date="2023" name="Science">
        <title>Genome structures resolve the early diversification of teleost fishes.</title>
        <authorList>
            <person name="Parey E."/>
            <person name="Louis A."/>
            <person name="Montfort J."/>
            <person name="Bouchez O."/>
            <person name="Roques C."/>
            <person name="Iampietro C."/>
            <person name="Lluch J."/>
            <person name="Castinel A."/>
            <person name="Donnadieu C."/>
            <person name="Desvignes T."/>
            <person name="Floi Bucao C."/>
            <person name="Jouanno E."/>
            <person name="Wen M."/>
            <person name="Mejri S."/>
            <person name="Dirks R."/>
            <person name="Jansen H."/>
            <person name="Henkel C."/>
            <person name="Chen W.J."/>
            <person name="Zahm M."/>
            <person name="Cabau C."/>
            <person name="Klopp C."/>
            <person name="Thompson A.W."/>
            <person name="Robinson-Rechavi M."/>
            <person name="Braasch I."/>
            <person name="Lecointre G."/>
            <person name="Bobe J."/>
            <person name="Postlethwait J.H."/>
            <person name="Berthelot C."/>
            <person name="Roest Crollius H."/>
            <person name="Guiguen Y."/>
        </authorList>
    </citation>
    <scope>NUCLEOTIDE SEQUENCE</scope>
    <source>
        <strain evidence="9">NC1722</strain>
    </source>
</reference>
<feature type="compositionally biased region" description="Gly residues" evidence="7">
    <location>
        <begin position="367"/>
        <end position="377"/>
    </location>
</feature>
<dbReference type="Gene3D" id="1.10.10.60">
    <property type="entry name" value="Homeodomain-like"/>
    <property type="match status" value="1"/>
</dbReference>
<dbReference type="PROSITE" id="PS50071">
    <property type="entry name" value="HOMEOBOX_2"/>
    <property type="match status" value="1"/>
</dbReference>
<dbReference type="GO" id="GO:0048468">
    <property type="term" value="P:cell development"/>
    <property type="evidence" value="ECO:0007669"/>
    <property type="project" value="TreeGrafter"/>
</dbReference>
<feature type="region of interest" description="Disordered" evidence="7">
    <location>
        <begin position="184"/>
        <end position="316"/>
    </location>
</feature>
<feature type="compositionally biased region" description="Basic and acidic residues" evidence="7">
    <location>
        <begin position="194"/>
        <end position="224"/>
    </location>
</feature>
<evidence type="ECO:0000256" key="4">
    <source>
        <dbReference type="ARBA" id="ARBA00023155"/>
    </source>
</evidence>
<evidence type="ECO:0000313" key="10">
    <source>
        <dbReference type="Proteomes" id="UP001221898"/>
    </source>
</evidence>
<evidence type="ECO:0000256" key="1">
    <source>
        <dbReference type="ARBA" id="ARBA00004123"/>
    </source>
</evidence>
<dbReference type="SMART" id="SM00389">
    <property type="entry name" value="HOX"/>
    <property type="match status" value="1"/>
</dbReference>
<dbReference type="EMBL" id="JAINUG010000411">
    <property type="protein sequence ID" value="KAJ8372198.1"/>
    <property type="molecule type" value="Genomic_DNA"/>
</dbReference>
<gene>
    <name evidence="9" type="ORF">AAFF_G00293730</name>
</gene>
<comment type="caution">
    <text evidence="9">The sequence shown here is derived from an EMBL/GenBank/DDBJ whole genome shotgun (WGS) entry which is preliminary data.</text>
</comment>
<dbReference type="AlphaFoldDB" id="A0AAD7W1G2"/>
<keyword evidence="10" id="KW-1185">Reference proteome</keyword>
<feature type="compositionally biased region" description="Basic and acidic residues" evidence="7">
    <location>
        <begin position="247"/>
        <end position="262"/>
    </location>
</feature>
<dbReference type="PANTHER" id="PTHR11211:SF47">
    <property type="entry name" value="IROQUOIS HOMEOBOX PROTEIN 6A"/>
    <property type="match status" value="1"/>
</dbReference>
<evidence type="ECO:0000313" key="9">
    <source>
        <dbReference type="EMBL" id="KAJ8372198.1"/>
    </source>
</evidence>
<dbReference type="GO" id="GO:0000981">
    <property type="term" value="F:DNA-binding transcription factor activity, RNA polymerase II-specific"/>
    <property type="evidence" value="ECO:0007669"/>
    <property type="project" value="InterPro"/>
</dbReference>
<dbReference type="InterPro" id="IPR001356">
    <property type="entry name" value="HD"/>
</dbReference>
<feature type="domain" description="Homeobox" evidence="8">
    <location>
        <begin position="121"/>
        <end position="184"/>
    </location>
</feature>
<feature type="compositionally biased region" description="Acidic residues" evidence="7">
    <location>
        <begin position="225"/>
        <end position="246"/>
    </location>
</feature>
<comment type="subcellular location">
    <subcellularLocation>
        <location evidence="1 6">Nucleus</location>
    </subcellularLocation>
</comment>
<dbReference type="Proteomes" id="UP001221898">
    <property type="component" value="Unassembled WGS sequence"/>
</dbReference>
<comment type="similarity">
    <text evidence="2">Belongs to the TALE/IRO homeobox family.</text>
</comment>
<keyword evidence="4 6" id="KW-0371">Homeobox</keyword>
<dbReference type="SUPFAM" id="SSF46689">
    <property type="entry name" value="Homeodomain-like"/>
    <property type="match status" value="1"/>
</dbReference>
<dbReference type="InterPro" id="IPR017970">
    <property type="entry name" value="Homeobox_CS"/>
</dbReference>
<dbReference type="PANTHER" id="PTHR11211">
    <property type="entry name" value="IROQUOIS-CLASS HOMEODOMAIN PROTEIN IRX"/>
    <property type="match status" value="1"/>
</dbReference>
<dbReference type="CDD" id="cd00086">
    <property type="entry name" value="homeodomain"/>
    <property type="match status" value="1"/>
</dbReference>
<proteinExistence type="inferred from homology"/>
<dbReference type="GO" id="GO:0030182">
    <property type="term" value="P:neuron differentiation"/>
    <property type="evidence" value="ECO:0007669"/>
    <property type="project" value="TreeGrafter"/>
</dbReference>
<name>A0AAD7W1G2_9TELE</name>
<feature type="region of interest" description="Disordered" evidence="7">
    <location>
        <begin position="348"/>
        <end position="386"/>
    </location>
</feature>
<dbReference type="InterPro" id="IPR008422">
    <property type="entry name" value="KN_HD"/>
</dbReference>
<evidence type="ECO:0000259" key="8">
    <source>
        <dbReference type="PROSITE" id="PS50071"/>
    </source>
</evidence>
<evidence type="ECO:0000256" key="2">
    <source>
        <dbReference type="ARBA" id="ARBA00008446"/>
    </source>
</evidence>
<dbReference type="FunFam" id="1.10.10.60:FF:000003">
    <property type="entry name" value="Iroquois-class homeobox protein IRX"/>
    <property type="match status" value="1"/>
</dbReference>
<keyword evidence="5 6" id="KW-0539">Nucleus</keyword>
<evidence type="ECO:0000256" key="3">
    <source>
        <dbReference type="ARBA" id="ARBA00023125"/>
    </source>
</evidence>
<feature type="DNA-binding region" description="Homeobox" evidence="6">
    <location>
        <begin position="123"/>
        <end position="185"/>
    </location>
</feature>
<dbReference type="PROSITE" id="PS00027">
    <property type="entry name" value="HOMEOBOX_1"/>
    <property type="match status" value="1"/>
</dbReference>
<evidence type="ECO:0000256" key="7">
    <source>
        <dbReference type="SAM" id="MobiDB-lite"/>
    </source>
</evidence>
<accession>A0AAD7W1G2</accession>
<dbReference type="GO" id="GO:0005634">
    <property type="term" value="C:nucleus"/>
    <property type="evidence" value="ECO:0007669"/>
    <property type="project" value="UniProtKB-SubCell"/>
</dbReference>
<dbReference type="Pfam" id="PF05920">
    <property type="entry name" value="Homeobox_KN"/>
    <property type="match status" value="1"/>
</dbReference>
<dbReference type="InterPro" id="IPR009057">
    <property type="entry name" value="Homeodomain-like_sf"/>
</dbReference>
<sequence length="431" mass="47456">MSFSQFGCPYNTTSQVRSARAGCCGRCPRAERRRLLATYGSPYAASHDYASYVPYAASHDYASYVPYAADASALHSTLDPQYDIKDDTGCLHSGITQTAACCPYEHSVGQYQYDRYGTMDFNGSARRKNATRETTSTLKTWLYEHRKNPYPTKGEKIMLAIITKMTLTQVSTWFANARRRLKKENKMTWTPKSKTGDGRKDSEQDCGLKDATDRREEKDLGLRDLEDEEEEEDLGLRDLEDEEEEEDHSKADGDGVSREDPGVPRSEATGILKRDRSSVSPLPNALRAFPCSRGASGRPADLPEPAVPEPTPPTDSVTLSHFDVPEKPPIWSPARLALRLHGDGQVRTGNGGPDCQGPAGKPVRAGAGQGREPGGQGARRLPSVESSCQSGLRSHFTHKPLQLHCSSYPALTNTHQYSPIEGKIREDVCAT</sequence>
<protein>
    <recommendedName>
        <fullName evidence="8">Homeobox domain-containing protein</fullName>
    </recommendedName>
</protein>
<keyword evidence="3 6" id="KW-0238">DNA-binding</keyword>
<dbReference type="GO" id="GO:0000978">
    <property type="term" value="F:RNA polymerase II cis-regulatory region sequence-specific DNA binding"/>
    <property type="evidence" value="ECO:0007669"/>
    <property type="project" value="TreeGrafter"/>
</dbReference>
<evidence type="ECO:0000256" key="6">
    <source>
        <dbReference type="PROSITE-ProRule" id="PRU00108"/>
    </source>
</evidence>
<organism evidence="9 10">
    <name type="scientific">Aldrovandia affinis</name>
    <dbReference type="NCBI Taxonomy" id="143900"/>
    <lineage>
        <taxon>Eukaryota</taxon>
        <taxon>Metazoa</taxon>
        <taxon>Chordata</taxon>
        <taxon>Craniata</taxon>
        <taxon>Vertebrata</taxon>
        <taxon>Euteleostomi</taxon>
        <taxon>Actinopterygii</taxon>
        <taxon>Neopterygii</taxon>
        <taxon>Teleostei</taxon>
        <taxon>Notacanthiformes</taxon>
        <taxon>Halosauridae</taxon>
        <taxon>Aldrovandia</taxon>
    </lineage>
</organism>